<feature type="domain" description="Rhamnogalacturonase A/B/Epimerase-like pectate lyase" evidence="1">
    <location>
        <begin position="188"/>
        <end position="246"/>
    </location>
</feature>
<dbReference type="EMBL" id="OMKW01000004">
    <property type="protein sequence ID" value="SPF30730.1"/>
    <property type="molecule type" value="Genomic_DNA"/>
</dbReference>
<dbReference type="Pfam" id="PF12708">
    <property type="entry name" value="Pect-lyase_RHGA_epim"/>
    <property type="match status" value="1"/>
</dbReference>
<dbReference type="InterPro" id="IPR011050">
    <property type="entry name" value="Pectin_lyase_fold/virulence"/>
</dbReference>
<evidence type="ECO:0000259" key="1">
    <source>
        <dbReference type="Pfam" id="PF12708"/>
    </source>
</evidence>
<dbReference type="InterPro" id="IPR024535">
    <property type="entry name" value="RHGA/B-epi-like_pectate_lyase"/>
</dbReference>
<evidence type="ECO:0000313" key="2">
    <source>
        <dbReference type="EMBL" id="SPF30730.1"/>
    </source>
</evidence>
<evidence type="ECO:0000313" key="3">
    <source>
        <dbReference type="Proteomes" id="UP000244932"/>
    </source>
</evidence>
<organism evidence="2 3">
    <name type="scientific">Pontivivens insulae</name>
    <dbReference type="NCBI Taxonomy" id="1639689"/>
    <lineage>
        <taxon>Bacteria</taxon>
        <taxon>Pseudomonadati</taxon>
        <taxon>Pseudomonadota</taxon>
        <taxon>Alphaproteobacteria</taxon>
        <taxon>Rhodobacterales</taxon>
        <taxon>Paracoccaceae</taxon>
        <taxon>Pontivivens</taxon>
    </lineage>
</organism>
<dbReference type="AlphaFoldDB" id="A0A2R8AF91"/>
<dbReference type="Proteomes" id="UP000244932">
    <property type="component" value="Unassembled WGS sequence"/>
</dbReference>
<name>A0A2R8AF91_9RHOB</name>
<dbReference type="Gene3D" id="2.160.20.10">
    <property type="entry name" value="Single-stranded right-handed beta-helix, Pectin lyase-like"/>
    <property type="match status" value="1"/>
</dbReference>
<keyword evidence="3" id="KW-1185">Reference proteome</keyword>
<accession>A0A2R8AF91</accession>
<reference evidence="2 3" key="1">
    <citation type="submission" date="2018-03" db="EMBL/GenBank/DDBJ databases">
        <authorList>
            <person name="Keele B.F."/>
        </authorList>
    </citation>
    <scope>NUCLEOTIDE SEQUENCE [LARGE SCALE GENOMIC DNA]</scope>
    <source>
        <strain evidence="2 3">CeCT 8812</strain>
    </source>
</reference>
<dbReference type="SUPFAM" id="SSF51126">
    <property type="entry name" value="Pectin lyase-like"/>
    <property type="match status" value="1"/>
</dbReference>
<dbReference type="RefSeq" id="WP_162844979.1">
    <property type="nucleotide sequence ID" value="NZ_OMKW01000004.1"/>
</dbReference>
<sequence length="759" mass="82148">MNKVITDGITLMPPAFADGLSAWSRVDGRPGDASYLGAADAFIVTADADFGDCLEITKTETIQRLRSFTETPVTPGCYLKISARVKLVGGNRPNVRIAAYAGGAGGGAVANVLTTGPETFLANYGVPYEITAIVGAGNRSGVDMGWGPTAQFGHFGLDITGDNGAVVRIESIRIEDATEAFHRTLMDWVDVRDYGAVGDGVTDDSVAFLEADAAANGRDVLVSEGTYFIGQSITMDAHMRFTGTISNASPGRIAFTENYCFDTYMDAFGDEQIALERAIQALYGFTDHDSLDLNGRRILLTRPIDVQAIVADRDRLNSRRVIRNGRIETSSSGTWDTTTTTSTASYSTSNNLKLTSVANIATIEVGSRITGAGVGREVYVREVDTAAGELTLSQPLFAVAASQSYTFTRDRYMLDYSGWEFLGRQVFHQVEFHGGARNSAIMLPRDGIAWHIKDCWFLQQADRCITSIGEGCNGMTIEGNEFLSSQMPDNVVDRTVIALNTNKNDIKLRNNRAVQFKHWAVLSGGGHLIVGNHFWQGDDVAGNAPRTAGIVFCNASVKSTLTGNYIDNAFVELTNEHTANRTSNRPYGNLTITGNIFTASGVGNDFAYLVVRPTATARRLDGYIVTDNAFKTIGGGQMFRVEKVDTTWGSLDSSQFRNVVFQNNAFEEVTIRTQSPVVVSFNEFFNKTSWDVQTGGRLPFGGRAMAASAPAPLSDVNGYDGRLPTVSLQHGVDGSQVGLNWYTSVRGTVQMTIWGDIPT</sequence>
<protein>
    <recommendedName>
        <fullName evidence="1">Rhamnogalacturonase A/B/Epimerase-like pectate lyase domain-containing protein</fullName>
    </recommendedName>
</protein>
<dbReference type="InterPro" id="IPR012334">
    <property type="entry name" value="Pectin_lyas_fold"/>
</dbReference>
<gene>
    <name evidence="2" type="ORF">POI8812_03072</name>
</gene>
<proteinExistence type="predicted"/>